<name>X1PBG1_9ZZZZ</name>
<reference evidence="1" key="1">
    <citation type="journal article" date="2014" name="Front. Microbiol.">
        <title>High frequency of phylogenetically diverse reductive dehalogenase-homologous genes in deep subseafloor sedimentary metagenomes.</title>
        <authorList>
            <person name="Kawai M."/>
            <person name="Futagami T."/>
            <person name="Toyoda A."/>
            <person name="Takaki Y."/>
            <person name="Nishi S."/>
            <person name="Hori S."/>
            <person name="Arai W."/>
            <person name="Tsubouchi T."/>
            <person name="Morono Y."/>
            <person name="Uchiyama I."/>
            <person name="Ito T."/>
            <person name="Fujiyama A."/>
            <person name="Inagaki F."/>
            <person name="Takami H."/>
        </authorList>
    </citation>
    <scope>NUCLEOTIDE SEQUENCE</scope>
    <source>
        <strain evidence="1">Expedition CK06-06</strain>
    </source>
</reference>
<dbReference type="AlphaFoldDB" id="X1PBG1"/>
<dbReference type="EMBL" id="BARV01026339">
    <property type="protein sequence ID" value="GAI39796.1"/>
    <property type="molecule type" value="Genomic_DNA"/>
</dbReference>
<feature type="non-terminal residue" evidence="1">
    <location>
        <position position="1"/>
    </location>
</feature>
<evidence type="ECO:0000313" key="1">
    <source>
        <dbReference type="EMBL" id="GAI39796.1"/>
    </source>
</evidence>
<comment type="caution">
    <text evidence="1">The sequence shown here is derived from an EMBL/GenBank/DDBJ whole genome shotgun (WGS) entry which is preliminary data.</text>
</comment>
<protein>
    <submittedName>
        <fullName evidence="1">Uncharacterized protein</fullName>
    </submittedName>
</protein>
<organism evidence="1">
    <name type="scientific">marine sediment metagenome</name>
    <dbReference type="NCBI Taxonomy" id="412755"/>
    <lineage>
        <taxon>unclassified sequences</taxon>
        <taxon>metagenomes</taxon>
        <taxon>ecological metagenomes</taxon>
    </lineage>
</organism>
<proteinExistence type="predicted"/>
<sequence>PIDGAWHDMDLSAIVPAKAKAVFIIGHLQGAAVSWAIMFRKKGNVNEVVHGGMETIRANIERHRSSIVALDDDRKIQYKVDDENWDTLDLAVKGWWF</sequence>
<accession>X1PBG1</accession>
<gene>
    <name evidence="1" type="ORF">S06H3_42575</name>
</gene>